<evidence type="ECO:0000256" key="4">
    <source>
        <dbReference type="ARBA" id="ARBA00023136"/>
    </source>
</evidence>
<feature type="region of interest" description="Disordered" evidence="5">
    <location>
        <begin position="235"/>
        <end position="257"/>
    </location>
</feature>
<evidence type="ECO:0000256" key="2">
    <source>
        <dbReference type="ARBA" id="ARBA00022692"/>
    </source>
</evidence>
<evidence type="ECO:0000256" key="5">
    <source>
        <dbReference type="SAM" id="MobiDB-lite"/>
    </source>
</evidence>
<evidence type="ECO:0000256" key="1">
    <source>
        <dbReference type="ARBA" id="ARBA00004167"/>
    </source>
</evidence>
<dbReference type="EMBL" id="CAUWAG010000007">
    <property type="protein sequence ID" value="CAJ2504730.1"/>
    <property type="molecule type" value="Genomic_DNA"/>
</dbReference>
<dbReference type="GO" id="GO:0016020">
    <property type="term" value="C:membrane"/>
    <property type="evidence" value="ECO:0007669"/>
    <property type="project" value="UniProtKB-SubCell"/>
</dbReference>
<feature type="transmembrane region" description="Helical" evidence="6">
    <location>
        <begin position="118"/>
        <end position="139"/>
    </location>
</feature>
<proteinExistence type="predicted"/>
<sequence>MAVGGTPRSVADATRFTANTPHANTKAGASNAASSSSPSPSSSKPSSMSSPSSVAARRPPQKGGMPPPGMPRPMQQETIEERVRRLRAAHLAAKKADISRFDRVVDYSRKYFDAAHKFTVMGLIGFSGLALLVTVYATADMMMYNRKRRNEFFALQKQLKEDSLEAARLAYMTGKASEDQIALVEDATAKAKQAGVSLPSLLSAPQTPAPAGGRELDTRVVPADAHAERTVWPGESMVGSSMSGANDDTTTQQKKTGWFKSMLFGGLKKDEEEPQAREQGQLNFNEEEKAASSGWAADGSQHALKEKAKAAFEQERDNQRRGGPLDNLGLEDKPKGDEKKKTSWW</sequence>
<feature type="compositionally biased region" description="Basic and acidic residues" evidence="5">
    <location>
        <begin position="303"/>
        <end position="320"/>
    </location>
</feature>
<comment type="subcellular location">
    <subcellularLocation>
        <location evidence="1">Membrane</location>
        <topology evidence="1">Single-pass membrane protein</topology>
    </subcellularLocation>
</comment>
<dbReference type="InterPro" id="IPR029208">
    <property type="entry name" value="COX14"/>
</dbReference>
<keyword evidence="4 6" id="KW-0472">Membrane</keyword>
<reference evidence="7" key="1">
    <citation type="submission" date="2023-10" db="EMBL/GenBank/DDBJ databases">
        <authorList>
            <person name="Hackl T."/>
        </authorList>
    </citation>
    <scope>NUCLEOTIDE SEQUENCE</scope>
</reference>
<feature type="compositionally biased region" description="Polar residues" evidence="5">
    <location>
        <begin position="238"/>
        <end position="255"/>
    </location>
</feature>
<protein>
    <submittedName>
        <fullName evidence="7">Uu.00g121240.m01.CDS01</fullName>
    </submittedName>
</protein>
<name>A0AAI8VGZ2_9PEZI</name>
<evidence type="ECO:0000256" key="6">
    <source>
        <dbReference type="SAM" id="Phobius"/>
    </source>
</evidence>
<evidence type="ECO:0000256" key="3">
    <source>
        <dbReference type="ARBA" id="ARBA00022989"/>
    </source>
</evidence>
<dbReference type="Pfam" id="PF14880">
    <property type="entry name" value="COX14"/>
    <property type="match status" value="1"/>
</dbReference>
<gene>
    <name evidence="7" type="ORF">KHLLAP_LOCUS5198</name>
</gene>
<keyword evidence="2 6" id="KW-0812">Transmembrane</keyword>
<feature type="compositionally biased region" description="Basic and acidic residues" evidence="5">
    <location>
        <begin position="330"/>
        <end position="345"/>
    </location>
</feature>
<organism evidence="7 8">
    <name type="scientific">Anthostomella pinea</name>
    <dbReference type="NCBI Taxonomy" id="933095"/>
    <lineage>
        <taxon>Eukaryota</taxon>
        <taxon>Fungi</taxon>
        <taxon>Dikarya</taxon>
        <taxon>Ascomycota</taxon>
        <taxon>Pezizomycotina</taxon>
        <taxon>Sordariomycetes</taxon>
        <taxon>Xylariomycetidae</taxon>
        <taxon>Xylariales</taxon>
        <taxon>Xylariaceae</taxon>
        <taxon>Anthostomella</taxon>
    </lineage>
</organism>
<feature type="compositionally biased region" description="Low complexity" evidence="5">
    <location>
        <begin position="27"/>
        <end position="64"/>
    </location>
</feature>
<dbReference type="AlphaFoldDB" id="A0AAI8VGZ2"/>
<keyword evidence="8" id="KW-1185">Reference proteome</keyword>
<accession>A0AAI8VGZ2</accession>
<keyword evidence="3 6" id="KW-1133">Transmembrane helix</keyword>
<feature type="region of interest" description="Disordered" evidence="5">
    <location>
        <begin position="285"/>
        <end position="345"/>
    </location>
</feature>
<dbReference type="Proteomes" id="UP001295740">
    <property type="component" value="Unassembled WGS sequence"/>
</dbReference>
<comment type="caution">
    <text evidence="7">The sequence shown here is derived from an EMBL/GenBank/DDBJ whole genome shotgun (WGS) entry which is preliminary data.</text>
</comment>
<evidence type="ECO:0000313" key="7">
    <source>
        <dbReference type="EMBL" id="CAJ2504730.1"/>
    </source>
</evidence>
<feature type="region of interest" description="Disordered" evidence="5">
    <location>
        <begin position="1"/>
        <end position="74"/>
    </location>
</feature>
<evidence type="ECO:0000313" key="8">
    <source>
        <dbReference type="Proteomes" id="UP001295740"/>
    </source>
</evidence>